<organism evidence="2 3">
    <name type="scientific">Rhizoctonia solani</name>
    <dbReference type="NCBI Taxonomy" id="456999"/>
    <lineage>
        <taxon>Eukaryota</taxon>
        <taxon>Fungi</taxon>
        <taxon>Dikarya</taxon>
        <taxon>Basidiomycota</taxon>
        <taxon>Agaricomycotina</taxon>
        <taxon>Agaricomycetes</taxon>
        <taxon>Cantharellales</taxon>
        <taxon>Ceratobasidiaceae</taxon>
        <taxon>Rhizoctonia</taxon>
    </lineage>
</organism>
<dbReference type="Pfam" id="PF00135">
    <property type="entry name" value="COesterase"/>
    <property type="match status" value="1"/>
</dbReference>
<dbReference type="Gene3D" id="3.40.50.1820">
    <property type="entry name" value="alpha/beta hydrolase"/>
    <property type="match status" value="1"/>
</dbReference>
<dbReference type="InterPro" id="IPR002018">
    <property type="entry name" value="CarbesteraseB"/>
</dbReference>
<dbReference type="AlphaFoldDB" id="A0A8H3BID5"/>
<protein>
    <recommendedName>
        <fullName evidence="1">Carboxylesterase type B domain-containing protein</fullName>
    </recommendedName>
</protein>
<gene>
    <name evidence="2" type="ORF">RDB_LOCUS65391</name>
</gene>
<evidence type="ECO:0000313" key="2">
    <source>
        <dbReference type="EMBL" id="CAE6458530.1"/>
    </source>
</evidence>
<evidence type="ECO:0000259" key="1">
    <source>
        <dbReference type="Pfam" id="PF00135"/>
    </source>
</evidence>
<comment type="caution">
    <text evidence="2">The sequence shown here is derived from an EMBL/GenBank/DDBJ whole genome shotgun (WGS) entry which is preliminary data.</text>
</comment>
<name>A0A8H3BID5_9AGAM</name>
<dbReference type="InterPro" id="IPR029058">
    <property type="entry name" value="AB_hydrolase_fold"/>
</dbReference>
<proteinExistence type="predicted"/>
<sequence length="308" mass="34053">MILESGSPEDQIRRPNDQPREIALQALLNVTQCTNATDSYECLRNAPSELVSQGNIQALQAAPGAVGPVIYEGDDFLPELPTQRVRDGKFAKVPFVNGAQLDEGTLLSDVSSPETEQDILNILITTGAYGIKNLTAAQQLVSYYPADPSAGSPYGTGNETFGFAAQWKRLASITGDAIIQAHRRLHLQSAVKYGVPTWSYLFTEAYVEAIDWIPYGVFHTNDIFFVFQRIHNSPNATAGLIGLEEAVLDYWTTFAYNLDPNPTQGKRPYWPQYGNNATLLQLASNISIASDTFRQEAMEFIESPYLYN</sequence>
<reference evidence="2" key="1">
    <citation type="submission" date="2021-01" db="EMBL/GenBank/DDBJ databases">
        <authorList>
            <person name="Kaushik A."/>
        </authorList>
    </citation>
    <scope>NUCLEOTIDE SEQUENCE</scope>
    <source>
        <strain evidence="2">AG4-RS23</strain>
    </source>
</reference>
<dbReference type="EMBL" id="CAJMWY010001091">
    <property type="protein sequence ID" value="CAE6458530.1"/>
    <property type="molecule type" value="Genomic_DNA"/>
</dbReference>
<dbReference type="Proteomes" id="UP000663861">
    <property type="component" value="Unassembled WGS sequence"/>
</dbReference>
<dbReference type="InterPro" id="IPR050309">
    <property type="entry name" value="Type-B_Carboxylest/Lipase"/>
</dbReference>
<accession>A0A8H3BID5</accession>
<dbReference type="SUPFAM" id="SSF53474">
    <property type="entry name" value="alpha/beta-Hydrolases"/>
    <property type="match status" value="1"/>
</dbReference>
<evidence type="ECO:0000313" key="3">
    <source>
        <dbReference type="Proteomes" id="UP000663861"/>
    </source>
</evidence>
<dbReference type="PANTHER" id="PTHR11559">
    <property type="entry name" value="CARBOXYLESTERASE"/>
    <property type="match status" value="1"/>
</dbReference>
<feature type="domain" description="Carboxylesterase type B" evidence="1">
    <location>
        <begin position="2"/>
        <end position="300"/>
    </location>
</feature>